<dbReference type="RefSeq" id="WP_170254223.1">
    <property type="nucleotide sequence ID" value="NZ_BKAE01000004.1"/>
</dbReference>
<feature type="signal peptide" evidence="2">
    <location>
        <begin position="1"/>
        <end position="22"/>
    </location>
</feature>
<feature type="chain" id="PRO_5011478612" description="DUF305 domain-containing protein" evidence="2">
    <location>
        <begin position="23"/>
        <end position="169"/>
    </location>
</feature>
<sequence length="169" mass="17690">MPDRATATTRRTALGVALGALAAGVAACDVEDLDPRSDPTPDGSPTEPPADADTVLVEQVVADLVVMLGAPAVATRAPDVRRATTSFRELHLAHAEALESPQAEAPTQPGPRIVSRGEALRSLRRRERAHQRRLEEACLAATSGALARLLASMSAAVAQRLAVLPAERP</sequence>
<evidence type="ECO:0000313" key="3">
    <source>
        <dbReference type="EMBL" id="SDM66114.1"/>
    </source>
</evidence>
<name>A0A1G9V1L0_9ACTN</name>
<dbReference type="STRING" id="1005944.SAMN05192576_0626"/>
<feature type="region of interest" description="Disordered" evidence="1">
    <location>
        <begin position="30"/>
        <end position="52"/>
    </location>
</feature>
<evidence type="ECO:0008006" key="5">
    <source>
        <dbReference type="Google" id="ProtNLM"/>
    </source>
</evidence>
<evidence type="ECO:0000256" key="1">
    <source>
        <dbReference type="SAM" id="MobiDB-lite"/>
    </source>
</evidence>
<dbReference type="Proteomes" id="UP000199004">
    <property type="component" value="Unassembled WGS sequence"/>
</dbReference>
<gene>
    <name evidence="3" type="ORF">SAMN05192576_0626</name>
</gene>
<reference evidence="3 4" key="1">
    <citation type="submission" date="2016-10" db="EMBL/GenBank/DDBJ databases">
        <authorList>
            <person name="de Groot N.N."/>
        </authorList>
    </citation>
    <scope>NUCLEOTIDE SEQUENCE [LARGE SCALE GENOMIC DNA]</scope>
    <source>
        <strain evidence="3 4">CGMCC 1.11147</strain>
    </source>
</reference>
<evidence type="ECO:0000313" key="4">
    <source>
        <dbReference type="Proteomes" id="UP000199004"/>
    </source>
</evidence>
<dbReference type="EMBL" id="FNIC01000001">
    <property type="protein sequence ID" value="SDM66114.1"/>
    <property type="molecule type" value="Genomic_DNA"/>
</dbReference>
<accession>A0A1G9V1L0</accession>
<dbReference type="AlphaFoldDB" id="A0A1G9V1L0"/>
<dbReference type="PROSITE" id="PS51257">
    <property type="entry name" value="PROKAR_LIPOPROTEIN"/>
    <property type="match status" value="1"/>
</dbReference>
<keyword evidence="2" id="KW-0732">Signal</keyword>
<organism evidence="3 4">
    <name type="scientific">Nocardioides szechwanensis</name>
    <dbReference type="NCBI Taxonomy" id="1005944"/>
    <lineage>
        <taxon>Bacteria</taxon>
        <taxon>Bacillati</taxon>
        <taxon>Actinomycetota</taxon>
        <taxon>Actinomycetes</taxon>
        <taxon>Propionibacteriales</taxon>
        <taxon>Nocardioidaceae</taxon>
        <taxon>Nocardioides</taxon>
    </lineage>
</organism>
<evidence type="ECO:0000256" key="2">
    <source>
        <dbReference type="SAM" id="SignalP"/>
    </source>
</evidence>
<keyword evidence="4" id="KW-1185">Reference proteome</keyword>
<proteinExistence type="predicted"/>
<protein>
    <recommendedName>
        <fullName evidence="5">DUF305 domain-containing protein</fullName>
    </recommendedName>
</protein>